<dbReference type="EMBL" id="KZ819637">
    <property type="protein sequence ID" value="PWN89590.1"/>
    <property type="molecule type" value="Genomic_DNA"/>
</dbReference>
<feature type="compositionally biased region" description="Low complexity" evidence="1">
    <location>
        <begin position="38"/>
        <end position="50"/>
    </location>
</feature>
<feature type="compositionally biased region" description="Low complexity" evidence="1">
    <location>
        <begin position="114"/>
        <end position="137"/>
    </location>
</feature>
<feature type="compositionally biased region" description="Basic and acidic residues" evidence="1">
    <location>
        <begin position="811"/>
        <end position="822"/>
    </location>
</feature>
<feature type="region of interest" description="Disordered" evidence="1">
    <location>
        <begin position="774"/>
        <end position="889"/>
    </location>
</feature>
<feature type="compositionally biased region" description="Polar residues" evidence="1">
    <location>
        <begin position="521"/>
        <end position="534"/>
    </location>
</feature>
<feature type="compositionally biased region" description="Low complexity" evidence="1">
    <location>
        <begin position="380"/>
        <end position="389"/>
    </location>
</feature>
<feature type="compositionally biased region" description="Polar residues" evidence="1">
    <location>
        <begin position="25"/>
        <end position="37"/>
    </location>
</feature>
<dbReference type="AlphaFoldDB" id="A0A316YJ78"/>
<feature type="compositionally biased region" description="Polar residues" evidence="1">
    <location>
        <begin position="143"/>
        <end position="160"/>
    </location>
</feature>
<feature type="region of interest" description="Disordered" evidence="1">
    <location>
        <begin position="570"/>
        <end position="737"/>
    </location>
</feature>
<feature type="compositionally biased region" description="Polar residues" evidence="1">
    <location>
        <begin position="600"/>
        <end position="638"/>
    </location>
</feature>
<feature type="compositionally biased region" description="Polar residues" evidence="1">
    <location>
        <begin position="180"/>
        <end position="195"/>
    </location>
</feature>
<evidence type="ECO:0000256" key="1">
    <source>
        <dbReference type="SAM" id="MobiDB-lite"/>
    </source>
</evidence>
<accession>A0A316YJ78</accession>
<reference evidence="3 4" key="1">
    <citation type="journal article" date="2018" name="Mol. Biol. Evol.">
        <title>Broad Genomic Sampling Reveals a Smut Pathogenic Ancestry of the Fungal Clade Ustilaginomycotina.</title>
        <authorList>
            <person name="Kijpornyongpan T."/>
            <person name="Mondo S.J."/>
            <person name="Barry K."/>
            <person name="Sandor L."/>
            <person name="Lee J."/>
            <person name="Lipzen A."/>
            <person name="Pangilinan J."/>
            <person name="LaButti K."/>
            <person name="Hainaut M."/>
            <person name="Henrissat B."/>
            <person name="Grigoriev I.V."/>
            <person name="Spatafora J.W."/>
            <person name="Aime M.C."/>
        </authorList>
    </citation>
    <scope>NUCLEOTIDE SEQUENCE [LARGE SCALE GENOMIC DNA]</scope>
    <source>
        <strain evidence="3 4">MCA 4198</strain>
    </source>
</reference>
<feature type="compositionally biased region" description="Low complexity" evidence="1">
    <location>
        <begin position="713"/>
        <end position="728"/>
    </location>
</feature>
<feature type="compositionally biased region" description="Low complexity" evidence="1">
    <location>
        <begin position="12"/>
        <end position="24"/>
    </location>
</feature>
<evidence type="ECO:0000313" key="4">
    <source>
        <dbReference type="Proteomes" id="UP000245768"/>
    </source>
</evidence>
<sequence>MSVIVQPILPRGGDQTQGGDDSSSARQPTHQSGQEPWSSSKTAPSSSSGSGEHPHATPTPTPTPNTDDLYQSIFASIDGASEKDEENKKKDEHKKDGKDGKDGNPSSVDKHPNTSSTKSTQQSSSSHGAGATSTSSSIKPDQKSTSSTSLKPGQTSTSSPGKAAQSGIISPPGANGTVAGGSNHTNATDGTPRNVTINYNEQNINKTNITNITQVQVVNNYITMTTKGANGQMSTVTKPTTETKTATIPYTETKLRTVTTSKPAVTVTTKGAGGHATTVTQPAKVTTHVDRVPNNENKRPVLTTTITASPSAASHGTGGEGHKKPVSMPNTDAGSKKKQDGYSSAAAGGGDYAAAVAPTTVNSEVASAYDSPAATPLAASAPLPGADATTTAGQSPKSVVANQDGSDGAWDLDNLPTDIGSFINSATGLASSIMSEVSGGDIGGMLGAATSLNSTIPPATATAQLVSSTASVPSSSVTSPPPPAKTTSASKTTVSDHHSSTTNSAKGGTMTTDAQGHVMPANSQKDQIGSPQGNGTNLSKGGVAGVVIATLAAVAVVFLLMLLFVRRRMKRRHERMPWSRDASRSNDNDGAPQMFRTLSRGFSQSRRANDMTQIGTSFTPYTYGATNNANSIQSSSRGTPMRFGHNEGPVSGPTSATAPRSVSLNPIVENPFDDRNGVSNSNKRTPPAPKITPGPNSLRTELGGGKRPGHQPSNSYSSTASSASRGSSPQTVPPITDSDFYQIDRAARATVDPNVVGRAQPRTTVPRAKFFPRAAPSSTYGLPARASHSVATDNAYPQMSSRQDNSSYRDNNARRPSVDARGADISVPRSELLLSRAQHHNDYNSAAEANRPTSYQTTPSIYSVNSENPFENEEPAPAVPPVPSTYRYH</sequence>
<dbReference type="InParanoid" id="A0A316YJ78"/>
<dbReference type="GeneID" id="37047100"/>
<proteinExistence type="predicted"/>
<keyword evidence="2" id="KW-0812">Transmembrane</keyword>
<feature type="region of interest" description="Disordered" evidence="1">
    <location>
        <begin position="471"/>
        <end position="534"/>
    </location>
</feature>
<keyword evidence="4" id="KW-1185">Reference proteome</keyword>
<organism evidence="3 4">
    <name type="scientific">Acaromyces ingoldii</name>
    <dbReference type="NCBI Taxonomy" id="215250"/>
    <lineage>
        <taxon>Eukaryota</taxon>
        <taxon>Fungi</taxon>
        <taxon>Dikarya</taxon>
        <taxon>Basidiomycota</taxon>
        <taxon>Ustilaginomycotina</taxon>
        <taxon>Exobasidiomycetes</taxon>
        <taxon>Exobasidiales</taxon>
        <taxon>Cryptobasidiaceae</taxon>
        <taxon>Acaromyces</taxon>
    </lineage>
</organism>
<name>A0A316YJ78_9BASI</name>
<feature type="compositionally biased region" description="Polar residues" evidence="1">
    <location>
        <begin position="390"/>
        <end position="405"/>
    </location>
</feature>
<feature type="compositionally biased region" description="Basic and acidic residues" evidence="1">
    <location>
        <begin position="575"/>
        <end position="587"/>
    </location>
</feature>
<feature type="region of interest" description="Disordered" evidence="1">
    <location>
        <begin position="380"/>
        <end position="405"/>
    </location>
</feature>
<keyword evidence="2" id="KW-0472">Membrane</keyword>
<feature type="region of interest" description="Disordered" evidence="1">
    <location>
        <begin position="1"/>
        <end position="195"/>
    </location>
</feature>
<feature type="compositionally biased region" description="Polar residues" evidence="1">
    <location>
        <begin position="500"/>
        <end position="514"/>
    </location>
</feature>
<protein>
    <submittedName>
        <fullName evidence="3">Uncharacterized protein</fullName>
    </submittedName>
</protein>
<feature type="transmembrane region" description="Helical" evidence="2">
    <location>
        <begin position="542"/>
        <end position="565"/>
    </location>
</feature>
<feature type="compositionally biased region" description="Basic and acidic residues" evidence="1">
    <location>
        <begin position="289"/>
        <end position="299"/>
    </location>
</feature>
<feature type="compositionally biased region" description="Polar residues" evidence="1">
    <location>
        <begin position="851"/>
        <end position="862"/>
    </location>
</feature>
<feature type="region of interest" description="Disordered" evidence="1">
    <location>
        <begin position="289"/>
        <end position="345"/>
    </location>
</feature>
<evidence type="ECO:0000256" key="2">
    <source>
        <dbReference type="SAM" id="Phobius"/>
    </source>
</evidence>
<evidence type="ECO:0000313" key="3">
    <source>
        <dbReference type="EMBL" id="PWN89590.1"/>
    </source>
</evidence>
<feature type="compositionally biased region" description="Low complexity" evidence="1">
    <location>
        <begin position="303"/>
        <end position="314"/>
    </location>
</feature>
<keyword evidence="2" id="KW-1133">Transmembrane helix</keyword>
<dbReference type="Proteomes" id="UP000245768">
    <property type="component" value="Unassembled WGS sequence"/>
</dbReference>
<feature type="compositionally biased region" description="Polar residues" evidence="1">
    <location>
        <begin position="789"/>
        <end position="810"/>
    </location>
</feature>
<gene>
    <name evidence="3" type="ORF">FA10DRAFT_302911</name>
</gene>
<dbReference type="RefSeq" id="XP_025376788.1">
    <property type="nucleotide sequence ID" value="XM_025525184.1"/>
</dbReference>
<feature type="compositionally biased region" description="Basic and acidic residues" evidence="1">
    <location>
        <begin position="80"/>
        <end position="112"/>
    </location>
</feature>
<feature type="compositionally biased region" description="Polar residues" evidence="1">
    <location>
        <begin position="652"/>
        <end position="664"/>
    </location>
</feature>